<evidence type="ECO:0000313" key="8">
    <source>
        <dbReference type="Proteomes" id="UP000295096"/>
    </source>
</evidence>
<dbReference type="Proteomes" id="UP000295096">
    <property type="component" value="Unassembled WGS sequence"/>
</dbReference>
<name>A0A4R5QCF7_9PROT</name>
<comment type="caution">
    <text evidence="7">The sequence shown here is derived from an EMBL/GenBank/DDBJ whole genome shotgun (WGS) entry which is preliminary data.</text>
</comment>
<dbReference type="SUPFAM" id="SSF88713">
    <property type="entry name" value="Glycoside hydrolase/deacetylase"/>
    <property type="match status" value="1"/>
</dbReference>
<dbReference type="AlphaFoldDB" id="A0A4R5QCF7"/>
<dbReference type="PANTHER" id="PTHR10587">
    <property type="entry name" value="GLYCOSYL TRANSFERASE-RELATED"/>
    <property type="match status" value="1"/>
</dbReference>
<protein>
    <recommendedName>
        <fullName evidence="3">Chitooligosaccharide deacetylase</fullName>
    </recommendedName>
    <alternativeName>
        <fullName evidence="4">Nodulation protein B</fullName>
    </alternativeName>
</protein>
<evidence type="ECO:0000256" key="1">
    <source>
        <dbReference type="ARBA" id="ARBA00003236"/>
    </source>
</evidence>
<dbReference type="CDD" id="cd10917">
    <property type="entry name" value="CE4_NodB_like_6s_7s"/>
    <property type="match status" value="1"/>
</dbReference>
<evidence type="ECO:0000256" key="3">
    <source>
        <dbReference type="ARBA" id="ARBA00020071"/>
    </source>
</evidence>
<evidence type="ECO:0000256" key="2">
    <source>
        <dbReference type="ARBA" id="ARBA00010973"/>
    </source>
</evidence>
<dbReference type="Pfam" id="PF01522">
    <property type="entry name" value="Polysacc_deac_1"/>
    <property type="match status" value="1"/>
</dbReference>
<evidence type="ECO:0000313" key="7">
    <source>
        <dbReference type="EMBL" id="TDH60289.1"/>
    </source>
</evidence>
<dbReference type="GO" id="GO:0016810">
    <property type="term" value="F:hydrolase activity, acting on carbon-nitrogen (but not peptide) bonds"/>
    <property type="evidence" value="ECO:0007669"/>
    <property type="project" value="InterPro"/>
</dbReference>
<dbReference type="InterPro" id="IPR002509">
    <property type="entry name" value="NODB_dom"/>
</dbReference>
<proteinExistence type="inferred from homology"/>
<organism evidence="7 8">
    <name type="scientific">Dankookia rubra</name>
    <dbReference type="NCBI Taxonomy" id="1442381"/>
    <lineage>
        <taxon>Bacteria</taxon>
        <taxon>Pseudomonadati</taxon>
        <taxon>Pseudomonadota</taxon>
        <taxon>Alphaproteobacteria</taxon>
        <taxon>Acetobacterales</taxon>
        <taxon>Roseomonadaceae</taxon>
        <taxon>Dankookia</taxon>
    </lineage>
</organism>
<comment type="function">
    <text evidence="1">Is involved in generating a small heat-stable compound (Nod), an acylated oligomer of N-acetylglucosamine, that stimulates mitosis in various plant protoplasts.</text>
</comment>
<evidence type="ECO:0000256" key="5">
    <source>
        <dbReference type="SAM" id="MobiDB-lite"/>
    </source>
</evidence>
<reference evidence="7 8" key="1">
    <citation type="journal article" date="2016" name="J. Microbiol.">
        <title>Dankookia rubra gen. nov., sp. nov., an alphaproteobacterium isolated from sediment of a shallow stream.</title>
        <authorList>
            <person name="Kim W.H."/>
            <person name="Kim D.H."/>
            <person name="Kang K."/>
            <person name="Ahn T.Y."/>
        </authorList>
    </citation>
    <scope>NUCLEOTIDE SEQUENCE [LARGE SCALE GENOMIC DNA]</scope>
    <source>
        <strain evidence="7 8">JCM30602</strain>
    </source>
</reference>
<dbReference type="GO" id="GO:0005975">
    <property type="term" value="P:carbohydrate metabolic process"/>
    <property type="evidence" value="ECO:0007669"/>
    <property type="project" value="InterPro"/>
</dbReference>
<accession>A0A4R5QCF7</accession>
<feature type="compositionally biased region" description="Low complexity" evidence="5">
    <location>
        <begin position="269"/>
        <end position="286"/>
    </location>
</feature>
<feature type="domain" description="NodB homology" evidence="6">
    <location>
        <begin position="72"/>
        <end position="254"/>
    </location>
</feature>
<comment type="similarity">
    <text evidence="2">Belongs to the polysaccharide deacetylase family.</text>
</comment>
<sequence length="286" mass="30309">MAKWSPTPVVKASICLHAAALGIVVTEPAGLPGVTGLIAANHAVLACGMWPRSAMLGCNLTRVTRPAPGAADSVVLTFDDGPDPEVTPRVLDLLDRNAAKASFFVIGQRAARQPQLLREIVARGHSVENHTHRHPLSFAGWLPGAMLRELRRAQEAIAGACGQAPQYFRAPAGLRSPLLDPVLAVTGLRLVSWTRRGYDAVSSCPDRVYRRMTRNLCAGDILLLHDRATAGRCMALQVLPRLLARFAAEGLSAASLRMALGEPPRGATAGQAADPACQPPAAHASR</sequence>
<dbReference type="InterPro" id="IPR050248">
    <property type="entry name" value="Polysacc_deacetylase_ArnD"/>
</dbReference>
<dbReference type="InterPro" id="IPR011330">
    <property type="entry name" value="Glyco_hydro/deAcase_b/a-brl"/>
</dbReference>
<dbReference type="PROSITE" id="PS51677">
    <property type="entry name" value="NODB"/>
    <property type="match status" value="1"/>
</dbReference>
<feature type="region of interest" description="Disordered" evidence="5">
    <location>
        <begin position="264"/>
        <end position="286"/>
    </location>
</feature>
<dbReference type="EMBL" id="SMSJ01000041">
    <property type="protein sequence ID" value="TDH60289.1"/>
    <property type="molecule type" value="Genomic_DNA"/>
</dbReference>
<dbReference type="OrthoDB" id="9784220at2"/>
<evidence type="ECO:0000259" key="6">
    <source>
        <dbReference type="PROSITE" id="PS51677"/>
    </source>
</evidence>
<keyword evidence="8" id="KW-1185">Reference proteome</keyword>
<gene>
    <name evidence="7" type="ORF">E2C06_22840</name>
</gene>
<dbReference type="Gene3D" id="3.20.20.370">
    <property type="entry name" value="Glycoside hydrolase/deacetylase"/>
    <property type="match status" value="1"/>
</dbReference>
<evidence type="ECO:0000256" key="4">
    <source>
        <dbReference type="ARBA" id="ARBA00032976"/>
    </source>
</evidence>
<dbReference type="PANTHER" id="PTHR10587:SF137">
    <property type="entry name" value="4-DEOXY-4-FORMAMIDO-L-ARABINOSE-PHOSPHOUNDECAPRENOL DEFORMYLASE ARND-RELATED"/>
    <property type="match status" value="1"/>
</dbReference>